<accession>A0A964FFQ1</accession>
<evidence type="ECO:0008006" key="3">
    <source>
        <dbReference type="Google" id="ProtNLM"/>
    </source>
</evidence>
<comment type="caution">
    <text evidence="1">The sequence shown here is derived from an EMBL/GenBank/DDBJ whole genome shotgun (WGS) entry which is preliminary data.</text>
</comment>
<reference evidence="1" key="1">
    <citation type="journal article" date="2021" name="Antonie Van Leeuwenhoek">
        <title>Draft genome and description of Waterburya agarophytonicola gen. nov. sp. nov. (Pleurocapsales, Cyanobacteria): a seaweed symbiont.</title>
        <authorList>
            <person name="Bonthond G."/>
            <person name="Shalygin S."/>
            <person name="Bayer T."/>
            <person name="Weinberger F."/>
        </authorList>
    </citation>
    <scope>NUCLEOTIDE SEQUENCE</scope>
    <source>
        <strain evidence="1">KI4</strain>
    </source>
</reference>
<organism evidence="1 2">
    <name type="scientific">Waterburya agarophytonicola KI4</name>
    <dbReference type="NCBI Taxonomy" id="2874699"/>
    <lineage>
        <taxon>Bacteria</taxon>
        <taxon>Bacillati</taxon>
        <taxon>Cyanobacteriota</taxon>
        <taxon>Cyanophyceae</taxon>
        <taxon>Pleurocapsales</taxon>
        <taxon>Hyellaceae</taxon>
        <taxon>Waterburya</taxon>
        <taxon>Waterburya agarophytonicola</taxon>
    </lineage>
</organism>
<keyword evidence="2" id="KW-1185">Reference proteome</keyword>
<dbReference type="RefSeq" id="WP_229641111.1">
    <property type="nucleotide sequence ID" value="NZ_JADWDC010000034.1"/>
</dbReference>
<name>A0A964FFQ1_9CYAN</name>
<dbReference type="AlphaFoldDB" id="A0A964FFQ1"/>
<protein>
    <recommendedName>
        <fullName evidence="3">SprT-like domain-containing protein</fullName>
    </recommendedName>
</protein>
<sequence length="230" mass="26776">MNKNKSSSSILETLKAASDITDPGYGRWAYELWESHNENYFDGKLEPGAIHWGCPPAGHSANYDFTRNIITFSTLMWLRTIDGKAISVGDYRRRIKDKAAFSDYLLHEMIHQAIHQRHGKDGESYTIKTKIAQGQVARLYQQEEYDVVKIHKCKAWYDEVNRLNSAKFLNVAPGKIAKDPNSNYENAMSYDELIRFPYIFRDYFIKKVNAKGKRETNKGRKKQKYNFFPD</sequence>
<dbReference type="Proteomes" id="UP000729733">
    <property type="component" value="Unassembled WGS sequence"/>
</dbReference>
<evidence type="ECO:0000313" key="2">
    <source>
        <dbReference type="Proteomes" id="UP000729733"/>
    </source>
</evidence>
<proteinExistence type="predicted"/>
<evidence type="ECO:0000313" key="1">
    <source>
        <dbReference type="EMBL" id="MCC0178045.1"/>
    </source>
</evidence>
<dbReference type="EMBL" id="JADWDC010000034">
    <property type="protein sequence ID" value="MCC0178045.1"/>
    <property type="molecule type" value="Genomic_DNA"/>
</dbReference>
<gene>
    <name evidence="1" type="ORF">I4641_13755</name>
</gene>